<dbReference type="AlphaFoldDB" id="A0A165YQ59"/>
<dbReference type="EMBL" id="KV428237">
    <property type="protein sequence ID" value="KZT33490.1"/>
    <property type="molecule type" value="Genomic_DNA"/>
</dbReference>
<keyword evidence="3" id="KW-1185">Reference proteome</keyword>
<evidence type="ECO:0000313" key="2">
    <source>
        <dbReference type="EMBL" id="KZT33490.1"/>
    </source>
</evidence>
<dbReference type="Proteomes" id="UP000076798">
    <property type="component" value="Unassembled WGS sequence"/>
</dbReference>
<gene>
    <name evidence="2" type="ORF">SISSUDRAFT_407042</name>
</gene>
<evidence type="ECO:0000256" key="1">
    <source>
        <dbReference type="SAM" id="MobiDB-lite"/>
    </source>
</evidence>
<sequence length="355" mass="39153">MLRVDALQDHIPNVVYALQKNWTVESTSEEGAAVRKLIKTLVELAISKGDVVLPRAGIPPYSKPEYHRNASQLLVLCLSTDNAELSSLLLNRVRCPPESSKEHILKVVLPFMLLLCEELTARGINISSDPYGSFCRDVLVDFSDRIIGPRPASNAPLPRDELKVLSCGCAICEDMINHLLEPGMTITIRRHLKEREHLQRQLGGQLGIQCQPIKNRSPHGLEITKPPSLTATGLWDERRMIAKKAFDAIQAVEARQEILGDQYNRILALLFPETLSATTPATTATALPAHTTPFSTQPQYISQLPHTHAVPLPSIIPSPSKRALPVEAYSDLGPSKRSKTEDEAVIDLSTPSPEK</sequence>
<accession>A0A165YQ59</accession>
<name>A0A165YQ59_9AGAM</name>
<feature type="region of interest" description="Disordered" evidence="1">
    <location>
        <begin position="326"/>
        <end position="355"/>
    </location>
</feature>
<proteinExistence type="predicted"/>
<protein>
    <submittedName>
        <fullName evidence="2">Uncharacterized protein</fullName>
    </submittedName>
</protein>
<organism evidence="2 3">
    <name type="scientific">Sistotremastrum suecicum HHB10207 ss-3</name>
    <dbReference type="NCBI Taxonomy" id="1314776"/>
    <lineage>
        <taxon>Eukaryota</taxon>
        <taxon>Fungi</taxon>
        <taxon>Dikarya</taxon>
        <taxon>Basidiomycota</taxon>
        <taxon>Agaricomycotina</taxon>
        <taxon>Agaricomycetes</taxon>
        <taxon>Sistotremastrales</taxon>
        <taxon>Sistotremastraceae</taxon>
        <taxon>Sistotremastrum</taxon>
    </lineage>
</organism>
<dbReference type="OrthoDB" id="124582at2759"/>
<evidence type="ECO:0000313" key="3">
    <source>
        <dbReference type="Proteomes" id="UP000076798"/>
    </source>
</evidence>
<reference evidence="2 3" key="1">
    <citation type="journal article" date="2016" name="Mol. Biol. Evol.">
        <title>Comparative Genomics of Early-Diverging Mushroom-Forming Fungi Provides Insights into the Origins of Lignocellulose Decay Capabilities.</title>
        <authorList>
            <person name="Nagy L.G."/>
            <person name="Riley R."/>
            <person name="Tritt A."/>
            <person name="Adam C."/>
            <person name="Daum C."/>
            <person name="Floudas D."/>
            <person name="Sun H."/>
            <person name="Yadav J.S."/>
            <person name="Pangilinan J."/>
            <person name="Larsson K.H."/>
            <person name="Matsuura K."/>
            <person name="Barry K."/>
            <person name="Labutti K."/>
            <person name="Kuo R."/>
            <person name="Ohm R.A."/>
            <person name="Bhattacharya S.S."/>
            <person name="Shirouzu T."/>
            <person name="Yoshinaga Y."/>
            <person name="Martin F.M."/>
            <person name="Grigoriev I.V."/>
            <person name="Hibbett D.S."/>
        </authorList>
    </citation>
    <scope>NUCLEOTIDE SEQUENCE [LARGE SCALE GENOMIC DNA]</scope>
    <source>
        <strain evidence="2 3">HHB10207 ss-3</strain>
    </source>
</reference>